<dbReference type="Proteomes" id="UP000604117">
    <property type="component" value="Unassembled WGS sequence"/>
</dbReference>
<sequence length="112" mass="11912">MPQKEFAQLFTTPNTRRETSTVVGMLAEGWYRDPFEAHEDRWFSAGRPTALVRDAGVDSTDPPPAPEWSGPLDDVAAPEPGNANDLKRADQPTAARGTPGLDGSGAMGVGFG</sequence>
<feature type="compositionally biased region" description="Gly residues" evidence="1">
    <location>
        <begin position="100"/>
        <end position="112"/>
    </location>
</feature>
<evidence type="ECO:0000256" key="1">
    <source>
        <dbReference type="SAM" id="MobiDB-lite"/>
    </source>
</evidence>
<protein>
    <submittedName>
        <fullName evidence="2">Uncharacterized protein</fullName>
    </submittedName>
</protein>
<keyword evidence="3" id="KW-1185">Reference proteome</keyword>
<evidence type="ECO:0000313" key="3">
    <source>
        <dbReference type="Proteomes" id="UP000604117"/>
    </source>
</evidence>
<feature type="region of interest" description="Disordered" evidence="1">
    <location>
        <begin position="53"/>
        <end position="112"/>
    </location>
</feature>
<name>A0ABQ4CMC9_9ACTN</name>
<proteinExistence type="predicted"/>
<organism evidence="2 3">
    <name type="scientific">Asanoa siamensis</name>
    <dbReference type="NCBI Taxonomy" id="926357"/>
    <lineage>
        <taxon>Bacteria</taxon>
        <taxon>Bacillati</taxon>
        <taxon>Actinomycetota</taxon>
        <taxon>Actinomycetes</taxon>
        <taxon>Micromonosporales</taxon>
        <taxon>Micromonosporaceae</taxon>
        <taxon>Asanoa</taxon>
    </lineage>
</organism>
<comment type="caution">
    <text evidence="2">The sequence shown here is derived from an EMBL/GenBank/DDBJ whole genome shotgun (WGS) entry which is preliminary data.</text>
</comment>
<accession>A0ABQ4CMC9</accession>
<evidence type="ECO:0000313" key="2">
    <source>
        <dbReference type="EMBL" id="GIF72432.1"/>
    </source>
</evidence>
<gene>
    <name evidence="2" type="ORF">Asi02nite_19500</name>
</gene>
<dbReference type="EMBL" id="BONE01000011">
    <property type="protein sequence ID" value="GIF72432.1"/>
    <property type="molecule type" value="Genomic_DNA"/>
</dbReference>
<reference evidence="2 3" key="1">
    <citation type="submission" date="2021-01" db="EMBL/GenBank/DDBJ databases">
        <title>Whole genome shotgun sequence of Asanoa siamensis NBRC 107932.</title>
        <authorList>
            <person name="Komaki H."/>
            <person name="Tamura T."/>
        </authorList>
    </citation>
    <scope>NUCLEOTIDE SEQUENCE [LARGE SCALE GENOMIC DNA]</scope>
    <source>
        <strain evidence="2 3">NBRC 107932</strain>
    </source>
</reference>